<keyword evidence="2" id="KW-1185">Reference proteome</keyword>
<name>A0A8J2J6H6_9HEXA</name>
<feature type="non-terminal residue" evidence="1">
    <location>
        <position position="1"/>
    </location>
</feature>
<sequence length="36" mass="3972">LSRTYLSFGDLNLAHCGLPRNSKLFETLTASISMDV</sequence>
<protein>
    <submittedName>
        <fullName evidence="1">Uncharacterized protein</fullName>
    </submittedName>
</protein>
<evidence type="ECO:0000313" key="2">
    <source>
        <dbReference type="Proteomes" id="UP000708208"/>
    </source>
</evidence>
<reference evidence="1" key="1">
    <citation type="submission" date="2021-06" db="EMBL/GenBank/DDBJ databases">
        <authorList>
            <person name="Hodson N. C."/>
            <person name="Mongue J. A."/>
            <person name="Jaron S. K."/>
        </authorList>
    </citation>
    <scope>NUCLEOTIDE SEQUENCE</scope>
</reference>
<gene>
    <name evidence="1" type="ORF">AFUS01_LOCUS2846</name>
</gene>
<accession>A0A8J2J6H6</accession>
<feature type="non-terminal residue" evidence="1">
    <location>
        <position position="36"/>
    </location>
</feature>
<comment type="caution">
    <text evidence="1">The sequence shown here is derived from an EMBL/GenBank/DDBJ whole genome shotgun (WGS) entry which is preliminary data.</text>
</comment>
<dbReference type="EMBL" id="CAJVCH010016692">
    <property type="protein sequence ID" value="CAG7681577.1"/>
    <property type="molecule type" value="Genomic_DNA"/>
</dbReference>
<dbReference type="Proteomes" id="UP000708208">
    <property type="component" value="Unassembled WGS sequence"/>
</dbReference>
<dbReference type="AlphaFoldDB" id="A0A8J2J6H6"/>
<evidence type="ECO:0000313" key="1">
    <source>
        <dbReference type="EMBL" id="CAG7681577.1"/>
    </source>
</evidence>
<organism evidence="1 2">
    <name type="scientific">Allacma fusca</name>
    <dbReference type="NCBI Taxonomy" id="39272"/>
    <lineage>
        <taxon>Eukaryota</taxon>
        <taxon>Metazoa</taxon>
        <taxon>Ecdysozoa</taxon>
        <taxon>Arthropoda</taxon>
        <taxon>Hexapoda</taxon>
        <taxon>Collembola</taxon>
        <taxon>Symphypleona</taxon>
        <taxon>Sminthuridae</taxon>
        <taxon>Allacma</taxon>
    </lineage>
</organism>
<proteinExistence type="predicted"/>